<dbReference type="OMA" id="ATPAHYD"/>
<evidence type="ECO:0000313" key="1">
    <source>
        <dbReference type="EMBL" id="EDO44135.1"/>
    </source>
</evidence>
<dbReference type="InterPro" id="IPR008775">
    <property type="entry name" value="Phytyl_CoA_dOase-like"/>
</dbReference>
<dbReference type="AlphaFoldDB" id="A7RWJ6"/>
<dbReference type="Gene3D" id="2.60.120.620">
    <property type="entry name" value="q2cbj1_9rhob like domain"/>
    <property type="match status" value="1"/>
</dbReference>
<accession>A7RWJ6</accession>
<dbReference type="Proteomes" id="UP000001593">
    <property type="component" value="Unassembled WGS sequence"/>
</dbReference>
<organism evidence="1 2">
    <name type="scientific">Nematostella vectensis</name>
    <name type="common">Starlet sea anemone</name>
    <dbReference type="NCBI Taxonomy" id="45351"/>
    <lineage>
        <taxon>Eukaryota</taxon>
        <taxon>Metazoa</taxon>
        <taxon>Cnidaria</taxon>
        <taxon>Anthozoa</taxon>
        <taxon>Hexacorallia</taxon>
        <taxon>Actiniaria</taxon>
        <taxon>Edwardsiidae</taxon>
        <taxon>Nematostella</taxon>
    </lineage>
</organism>
<evidence type="ECO:0000313" key="2">
    <source>
        <dbReference type="Proteomes" id="UP000001593"/>
    </source>
</evidence>
<dbReference type="InParanoid" id="A7RWJ6"/>
<reference evidence="1 2" key="1">
    <citation type="journal article" date="2007" name="Science">
        <title>Sea anemone genome reveals ancestral eumetazoan gene repertoire and genomic organization.</title>
        <authorList>
            <person name="Putnam N.H."/>
            <person name="Srivastava M."/>
            <person name="Hellsten U."/>
            <person name="Dirks B."/>
            <person name="Chapman J."/>
            <person name="Salamov A."/>
            <person name="Terry A."/>
            <person name="Shapiro H."/>
            <person name="Lindquist E."/>
            <person name="Kapitonov V.V."/>
            <person name="Jurka J."/>
            <person name="Genikhovich G."/>
            <person name="Grigoriev I.V."/>
            <person name="Lucas S.M."/>
            <person name="Steele R.E."/>
            <person name="Finnerty J.R."/>
            <person name="Technau U."/>
            <person name="Martindale M.Q."/>
            <person name="Rokhsar D.S."/>
        </authorList>
    </citation>
    <scope>NUCLEOTIDE SEQUENCE [LARGE SCALE GENOMIC DNA]</scope>
    <source>
        <strain evidence="2">CH2 X CH6</strain>
    </source>
</reference>
<dbReference type="eggNOG" id="ENOG502R8R3">
    <property type="taxonomic scope" value="Eukaryota"/>
</dbReference>
<sequence length="284" mass="32467">MGLYDCNGILDNTEELRKQMDEQGYFFIRQLHNRDDVLSAREAVLQHIQSKVPEAFDPDKPLQDGVLKLDTEDKKNKFKEVTSRIQVKQFFRKFFGQDSKTFTYKWLRAVEPCGFTGVHVDNVYMSRGTDKLLTVWTPFSDVTMEMGSLAMCEGSHKLPSFDHFQDTYGSLDLDKEGVVGSGWFSEDANEITQRFGGKWKIADFKAGDVLIFTQRTVHMSSVNATQRVRISCDTRWLAESDVADPRYMAPIAPRKPKYGSFGLGVQVAPDAVTMEKKKREWGFL</sequence>
<dbReference type="PANTHER" id="PTHR40128">
    <property type="entry name" value="EXPRESSED PROTEIN"/>
    <property type="match status" value="1"/>
</dbReference>
<dbReference type="SUPFAM" id="SSF51197">
    <property type="entry name" value="Clavaminate synthase-like"/>
    <property type="match status" value="1"/>
</dbReference>
<name>A7RWJ6_NEMVE</name>
<evidence type="ECO:0008006" key="3">
    <source>
        <dbReference type="Google" id="ProtNLM"/>
    </source>
</evidence>
<dbReference type="PhylomeDB" id="A7RWJ6"/>
<gene>
    <name evidence="1" type="ORF">NEMVEDRAFT_v1g203215</name>
</gene>
<keyword evidence="2" id="KW-1185">Reference proteome</keyword>
<dbReference type="Pfam" id="PF05721">
    <property type="entry name" value="PhyH"/>
    <property type="match status" value="1"/>
</dbReference>
<dbReference type="HOGENOM" id="CLU_049925_1_0_1"/>
<dbReference type="PANTHER" id="PTHR40128:SF1">
    <property type="entry name" value="PHYTANOYL-COA HYDROXYLASE"/>
    <property type="match status" value="1"/>
</dbReference>
<dbReference type="EMBL" id="DS469547">
    <property type="protein sequence ID" value="EDO44135.1"/>
    <property type="molecule type" value="Genomic_DNA"/>
</dbReference>
<proteinExistence type="predicted"/>
<dbReference type="STRING" id="45351.A7RWJ6"/>
<protein>
    <recommendedName>
        <fullName evidence="3">Phytanoyl-CoA dioxygenase</fullName>
    </recommendedName>
</protein>